<evidence type="ECO:0000313" key="1">
    <source>
        <dbReference type="EMBL" id="MBM3318074.1"/>
    </source>
</evidence>
<dbReference type="EMBL" id="VGIY01000254">
    <property type="protein sequence ID" value="MBM3318074.1"/>
    <property type="molecule type" value="Genomic_DNA"/>
</dbReference>
<proteinExistence type="predicted"/>
<gene>
    <name evidence="1" type="ORF">FJY75_09510</name>
</gene>
<dbReference type="AlphaFoldDB" id="A0A938BMJ2"/>
<accession>A0A938BMJ2</accession>
<protein>
    <submittedName>
        <fullName evidence="1">Uncharacterized protein</fullName>
    </submittedName>
</protein>
<sequence length="219" mass="23355">RQEALAGGIHVATETDVEIGVAGDPPVAAPGWLRYRSRTPPGQPWVSASVASLASGVFYGNQDLHISGVLSGELTIAARGDIRIEDDLRYLGSDPQGTPLPGCTDLLGCVAEGNIIFADNAANRNNLVVNAVLMALDTSITAQNYNTGVPRGTLTIWGGLIQKYRGPVGTFSGGAITTGYRKDYHYDTRVTARTPPAFPLTGAYEQVAWLETWDDSYPF</sequence>
<reference evidence="1" key="1">
    <citation type="submission" date="2019-03" db="EMBL/GenBank/DDBJ databases">
        <title>Lake Tanganyika Metagenome-Assembled Genomes (MAGs).</title>
        <authorList>
            <person name="Tran P."/>
        </authorList>
    </citation>
    <scope>NUCLEOTIDE SEQUENCE</scope>
    <source>
        <strain evidence="1">M_DeepCast_400m_m2_100</strain>
    </source>
</reference>
<feature type="non-terminal residue" evidence="1">
    <location>
        <position position="1"/>
    </location>
</feature>
<name>A0A938BMJ2_UNCEI</name>
<comment type="caution">
    <text evidence="1">The sequence shown here is derived from an EMBL/GenBank/DDBJ whole genome shotgun (WGS) entry which is preliminary data.</text>
</comment>
<dbReference type="Proteomes" id="UP000748308">
    <property type="component" value="Unassembled WGS sequence"/>
</dbReference>
<organism evidence="1 2">
    <name type="scientific">Eiseniibacteriota bacterium</name>
    <dbReference type="NCBI Taxonomy" id="2212470"/>
    <lineage>
        <taxon>Bacteria</taxon>
        <taxon>Candidatus Eiseniibacteriota</taxon>
    </lineage>
</organism>
<evidence type="ECO:0000313" key="2">
    <source>
        <dbReference type="Proteomes" id="UP000748308"/>
    </source>
</evidence>